<evidence type="ECO:0000313" key="3">
    <source>
        <dbReference type="Proteomes" id="UP000663882"/>
    </source>
</evidence>
<name>A0A813P565_9BILA</name>
<reference evidence="1" key="1">
    <citation type="submission" date="2021-02" db="EMBL/GenBank/DDBJ databases">
        <authorList>
            <person name="Nowell W R."/>
        </authorList>
    </citation>
    <scope>NUCLEOTIDE SEQUENCE</scope>
</reference>
<organism evidence="1 3">
    <name type="scientific">Rotaria sordida</name>
    <dbReference type="NCBI Taxonomy" id="392033"/>
    <lineage>
        <taxon>Eukaryota</taxon>
        <taxon>Metazoa</taxon>
        <taxon>Spiralia</taxon>
        <taxon>Gnathifera</taxon>
        <taxon>Rotifera</taxon>
        <taxon>Eurotatoria</taxon>
        <taxon>Bdelloidea</taxon>
        <taxon>Philodinida</taxon>
        <taxon>Philodinidae</taxon>
        <taxon>Rotaria</taxon>
    </lineage>
</organism>
<dbReference type="AlphaFoldDB" id="A0A813P565"/>
<dbReference type="EMBL" id="CAJOAX010006431">
    <property type="protein sequence ID" value="CAF3980557.1"/>
    <property type="molecule type" value="Genomic_DNA"/>
</dbReference>
<dbReference type="Proteomes" id="UP000663882">
    <property type="component" value="Unassembled WGS sequence"/>
</dbReference>
<accession>A0A813P565</accession>
<sequence>MIIVLILLLSVNGEQNKKEDEDIYGLIINILCIKDLLTNIAKAAKDIRKITNEVEQKIFQQDPIKLRLMKTIKHKE</sequence>
<dbReference type="EMBL" id="CAJNOO010000018">
    <property type="protein sequence ID" value="CAF0745544.1"/>
    <property type="molecule type" value="Genomic_DNA"/>
</dbReference>
<evidence type="ECO:0000313" key="1">
    <source>
        <dbReference type="EMBL" id="CAF0745544.1"/>
    </source>
</evidence>
<proteinExistence type="predicted"/>
<protein>
    <submittedName>
        <fullName evidence="1">Uncharacterized protein</fullName>
    </submittedName>
</protein>
<comment type="caution">
    <text evidence="1">The sequence shown here is derived from an EMBL/GenBank/DDBJ whole genome shotgun (WGS) entry which is preliminary data.</text>
</comment>
<gene>
    <name evidence="2" type="ORF">OTI717_LOCUS27925</name>
    <name evidence="1" type="ORF">RFH988_LOCUS989</name>
</gene>
<evidence type="ECO:0000313" key="2">
    <source>
        <dbReference type="EMBL" id="CAF3980557.1"/>
    </source>
</evidence>
<dbReference type="OrthoDB" id="10047760at2759"/>
<dbReference type="Proteomes" id="UP000663823">
    <property type="component" value="Unassembled WGS sequence"/>
</dbReference>